<dbReference type="SUPFAM" id="SSF48498">
    <property type="entry name" value="Tetracyclin repressor-like, C-terminal domain"/>
    <property type="match status" value="1"/>
</dbReference>
<dbReference type="AlphaFoldDB" id="A0A6B3LSI6"/>
<dbReference type="InterPro" id="IPR023772">
    <property type="entry name" value="DNA-bd_HTH_TetR-type_CS"/>
</dbReference>
<reference evidence="6 7" key="1">
    <citation type="submission" date="2020-02" db="EMBL/GenBank/DDBJ databases">
        <authorList>
            <person name="Kim M.K."/>
        </authorList>
    </citation>
    <scope>NUCLEOTIDE SEQUENCE [LARGE SCALE GENOMIC DNA]</scope>
    <source>
        <strain evidence="6 7">BT327</strain>
    </source>
</reference>
<dbReference type="Proteomes" id="UP000474777">
    <property type="component" value="Unassembled WGS sequence"/>
</dbReference>
<keyword evidence="1" id="KW-0805">Transcription regulation</keyword>
<evidence type="ECO:0000256" key="2">
    <source>
        <dbReference type="ARBA" id="ARBA00023125"/>
    </source>
</evidence>
<dbReference type="PANTHER" id="PTHR47506">
    <property type="entry name" value="TRANSCRIPTIONAL REGULATORY PROTEIN"/>
    <property type="match status" value="1"/>
</dbReference>
<proteinExistence type="predicted"/>
<evidence type="ECO:0000313" key="7">
    <source>
        <dbReference type="Proteomes" id="UP000474777"/>
    </source>
</evidence>
<evidence type="ECO:0000256" key="4">
    <source>
        <dbReference type="PROSITE-ProRule" id="PRU00335"/>
    </source>
</evidence>
<dbReference type="InterPro" id="IPR001647">
    <property type="entry name" value="HTH_TetR"/>
</dbReference>
<evidence type="ECO:0000313" key="6">
    <source>
        <dbReference type="EMBL" id="NEM97176.1"/>
    </source>
</evidence>
<gene>
    <name evidence="6" type="ORF">GXP69_05670</name>
</gene>
<dbReference type="PROSITE" id="PS50977">
    <property type="entry name" value="HTH_TETR_2"/>
    <property type="match status" value="1"/>
</dbReference>
<dbReference type="InterPro" id="IPR011075">
    <property type="entry name" value="TetR_C"/>
</dbReference>
<dbReference type="PRINTS" id="PR00455">
    <property type="entry name" value="HTHTETR"/>
</dbReference>
<dbReference type="InterPro" id="IPR036271">
    <property type="entry name" value="Tet_transcr_reg_TetR-rel_C_sf"/>
</dbReference>
<dbReference type="EMBL" id="JAAGWD010000002">
    <property type="protein sequence ID" value="NEM97176.1"/>
    <property type="molecule type" value="Genomic_DNA"/>
</dbReference>
<feature type="domain" description="HTH tetR-type" evidence="5">
    <location>
        <begin position="9"/>
        <end position="69"/>
    </location>
</feature>
<dbReference type="PANTHER" id="PTHR47506:SF3">
    <property type="entry name" value="HTH-TYPE TRANSCRIPTIONAL REGULATOR LMRA"/>
    <property type="match status" value="1"/>
</dbReference>
<keyword evidence="7" id="KW-1185">Reference proteome</keyword>
<dbReference type="PROSITE" id="PS01081">
    <property type="entry name" value="HTH_TETR_1"/>
    <property type="match status" value="1"/>
</dbReference>
<accession>A0A6B3LSI6</accession>
<dbReference type="InterPro" id="IPR009057">
    <property type="entry name" value="Homeodomain-like_sf"/>
</dbReference>
<dbReference type="RefSeq" id="WP_163913324.1">
    <property type="nucleotide sequence ID" value="NZ_JAAGWD010000002.1"/>
</dbReference>
<dbReference type="GO" id="GO:0003677">
    <property type="term" value="F:DNA binding"/>
    <property type="evidence" value="ECO:0007669"/>
    <property type="project" value="UniProtKB-UniRule"/>
</dbReference>
<protein>
    <submittedName>
        <fullName evidence="6">TetR/AcrR family transcriptional regulator</fullName>
    </submittedName>
</protein>
<dbReference type="Gene3D" id="1.10.357.10">
    <property type="entry name" value="Tetracycline Repressor, domain 2"/>
    <property type="match status" value="1"/>
</dbReference>
<evidence type="ECO:0000256" key="1">
    <source>
        <dbReference type="ARBA" id="ARBA00023015"/>
    </source>
</evidence>
<dbReference type="SUPFAM" id="SSF46689">
    <property type="entry name" value="Homeodomain-like"/>
    <property type="match status" value="1"/>
</dbReference>
<sequence>MEVTTGKAERTRQYIIEQAAHLFNQKGYAGTSLQDIMAATGLTKGGIYGHFESKEEIAIAAFDYASGIILQLLSQTIGPHATSSAKLEALLEFYKKYIISPPVTGGCPVLNTSVEADDTNPLLRASVVKVLNKMHRSLEHIVQQGIQHGEFKPTTNPEQFAILFVSMIEGGVMVSKAYGKPHYLHTVLRQLHQMIQEMKL</sequence>
<evidence type="ECO:0000256" key="3">
    <source>
        <dbReference type="ARBA" id="ARBA00023163"/>
    </source>
</evidence>
<feature type="DNA-binding region" description="H-T-H motif" evidence="4">
    <location>
        <begin position="32"/>
        <end position="51"/>
    </location>
</feature>
<evidence type="ECO:0000259" key="5">
    <source>
        <dbReference type="PROSITE" id="PS50977"/>
    </source>
</evidence>
<dbReference type="Pfam" id="PF00440">
    <property type="entry name" value="TetR_N"/>
    <property type="match status" value="1"/>
</dbReference>
<name>A0A6B3LSI6_9BACT</name>
<dbReference type="Pfam" id="PF16925">
    <property type="entry name" value="TetR_C_13"/>
    <property type="match status" value="1"/>
</dbReference>
<comment type="caution">
    <text evidence="6">The sequence shown here is derived from an EMBL/GenBank/DDBJ whole genome shotgun (WGS) entry which is preliminary data.</text>
</comment>
<keyword evidence="2 4" id="KW-0238">DNA-binding</keyword>
<organism evidence="6 7">
    <name type="scientific">Pontibacter burrus</name>
    <dbReference type="NCBI Taxonomy" id="2704466"/>
    <lineage>
        <taxon>Bacteria</taxon>
        <taxon>Pseudomonadati</taxon>
        <taxon>Bacteroidota</taxon>
        <taxon>Cytophagia</taxon>
        <taxon>Cytophagales</taxon>
        <taxon>Hymenobacteraceae</taxon>
        <taxon>Pontibacter</taxon>
    </lineage>
</organism>
<keyword evidence="3" id="KW-0804">Transcription</keyword>